<comment type="caution">
    <text evidence="2">The sequence shown here is derived from an EMBL/GenBank/DDBJ whole genome shotgun (WGS) entry which is preliminary data.</text>
</comment>
<proteinExistence type="predicted"/>
<organism evidence="2 3">
    <name type="scientific">Thalictrum thalictroides</name>
    <name type="common">Rue-anemone</name>
    <name type="synonym">Anemone thalictroides</name>
    <dbReference type="NCBI Taxonomy" id="46969"/>
    <lineage>
        <taxon>Eukaryota</taxon>
        <taxon>Viridiplantae</taxon>
        <taxon>Streptophyta</taxon>
        <taxon>Embryophyta</taxon>
        <taxon>Tracheophyta</taxon>
        <taxon>Spermatophyta</taxon>
        <taxon>Magnoliopsida</taxon>
        <taxon>Ranunculales</taxon>
        <taxon>Ranunculaceae</taxon>
        <taxon>Thalictroideae</taxon>
        <taxon>Thalictrum</taxon>
    </lineage>
</organism>
<reference evidence="2 3" key="1">
    <citation type="submission" date="2020-06" db="EMBL/GenBank/DDBJ databases">
        <title>Transcriptomic and genomic resources for Thalictrum thalictroides and T. hernandezii: Facilitating candidate gene discovery in an emerging model plant lineage.</title>
        <authorList>
            <person name="Arias T."/>
            <person name="Riano-Pachon D.M."/>
            <person name="Di Stilio V.S."/>
        </authorList>
    </citation>
    <scope>NUCLEOTIDE SEQUENCE [LARGE SCALE GENOMIC DNA]</scope>
    <source>
        <strain evidence="3">cv. WT478/WT964</strain>
        <tissue evidence="2">Leaves</tissue>
    </source>
</reference>
<keyword evidence="3" id="KW-1185">Reference proteome</keyword>
<sequence length="135" mass="15092">MLKETDGNGRNLKHEITLTHQIEGTEERVCHVDTLTHQIEGTDKESRSYAEVVRSGELSCPPGFLARQEKAGVLDIQNSNQGVEKGKGRKYTCNHMSEVQNHPEIVQSVFQEETGQKEGGDQVENGRENCEGVRE</sequence>
<evidence type="ECO:0000256" key="1">
    <source>
        <dbReference type="SAM" id="MobiDB-lite"/>
    </source>
</evidence>
<feature type="compositionally biased region" description="Basic and acidic residues" evidence="1">
    <location>
        <begin position="114"/>
        <end position="135"/>
    </location>
</feature>
<gene>
    <name evidence="2" type="ORF">FRX31_020339</name>
</gene>
<evidence type="ECO:0000313" key="2">
    <source>
        <dbReference type="EMBL" id="KAF5190073.1"/>
    </source>
</evidence>
<dbReference type="Proteomes" id="UP000554482">
    <property type="component" value="Unassembled WGS sequence"/>
</dbReference>
<feature type="region of interest" description="Disordered" evidence="1">
    <location>
        <begin position="113"/>
        <end position="135"/>
    </location>
</feature>
<accession>A0A7J6VYY8</accession>
<dbReference type="EMBL" id="JABWDY010024658">
    <property type="protein sequence ID" value="KAF5190073.1"/>
    <property type="molecule type" value="Genomic_DNA"/>
</dbReference>
<dbReference type="AlphaFoldDB" id="A0A7J6VYY8"/>
<protein>
    <submittedName>
        <fullName evidence="2">Uncharacterized protein</fullName>
    </submittedName>
</protein>
<evidence type="ECO:0000313" key="3">
    <source>
        <dbReference type="Proteomes" id="UP000554482"/>
    </source>
</evidence>
<name>A0A7J6VYY8_THATH</name>